<gene>
    <name evidence="1" type="ORF">MSLAZ_0472</name>
</gene>
<organism evidence="1 2">
    <name type="scientific">Methanosarcina lacustris Z-7289</name>
    <dbReference type="NCBI Taxonomy" id="1434111"/>
    <lineage>
        <taxon>Archaea</taxon>
        <taxon>Methanobacteriati</taxon>
        <taxon>Methanobacteriota</taxon>
        <taxon>Stenosarchaea group</taxon>
        <taxon>Methanomicrobia</taxon>
        <taxon>Methanosarcinales</taxon>
        <taxon>Methanosarcinaceae</taxon>
        <taxon>Methanosarcina</taxon>
    </lineage>
</organism>
<dbReference type="KEGG" id="mls:MSLAZ_0472"/>
<sequence length="150" mass="17131">MKQVNDKFNFSIILKSKDIEDSSEYWQDQCWQFYDSICTNLPDGWMEPSKLKGSEGEKTELTTIFSTLAAFGIAGKVFSDIFLDSMKTWLEYRPTAEIELKFPDGDTVTISKLPLAKVSKFFDENPQLSICEALNRFKNSNELHIHSPGS</sequence>
<dbReference type="OrthoDB" id="132474at2157"/>
<accession>A0A0E3S4I6</accession>
<dbReference type="EMBL" id="CP009515">
    <property type="protein sequence ID" value="AKB73733.1"/>
    <property type="molecule type" value="Genomic_DNA"/>
</dbReference>
<dbReference type="HOGENOM" id="CLU_1912331_0_0_2"/>
<dbReference type="STRING" id="1434111.MSLAZ_0472"/>
<keyword evidence="2" id="KW-1185">Reference proteome</keyword>
<reference evidence="1 2" key="1">
    <citation type="submission" date="2014-07" db="EMBL/GenBank/DDBJ databases">
        <title>Methanogenic archaea and the global carbon cycle.</title>
        <authorList>
            <person name="Henriksen J.R."/>
            <person name="Luke J."/>
            <person name="Reinhart S."/>
            <person name="Benedict M.N."/>
            <person name="Youngblut N.D."/>
            <person name="Metcalf M.E."/>
            <person name="Whitaker R.J."/>
            <person name="Metcalf W.W."/>
        </authorList>
    </citation>
    <scope>NUCLEOTIDE SEQUENCE [LARGE SCALE GENOMIC DNA]</scope>
    <source>
        <strain evidence="1 2">Z-7289</strain>
    </source>
</reference>
<name>A0A0E3S4I6_9EURY</name>
<dbReference type="RefSeq" id="WP_048124557.1">
    <property type="nucleotide sequence ID" value="NZ_CP009515.1"/>
</dbReference>
<protein>
    <submittedName>
        <fullName evidence="1">Uncharacterized protein</fullName>
    </submittedName>
</protein>
<proteinExistence type="predicted"/>
<dbReference type="Proteomes" id="UP000033072">
    <property type="component" value="Chromosome"/>
</dbReference>
<dbReference type="GeneID" id="24805159"/>
<dbReference type="AlphaFoldDB" id="A0A0E3S4I6"/>
<dbReference type="PATRIC" id="fig|1434111.4.peg.596"/>
<evidence type="ECO:0000313" key="2">
    <source>
        <dbReference type="Proteomes" id="UP000033072"/>
    </source>
</evidence>
<evidence type="ECO:0000313" key="1">
    <source>
        <dbReference type="EMBL" id="AKB73733.1"/>
    </source>
</evidence>